<keyword evidence="2" id="KW-1185">Reference proteome</keyword>
<dbReference type="EMBL" id="JBHSSD010000001">
    <property type="protein sequence ID" value="MFC6163094.1"/>
    <property type="molecule type" value="Genomic_DNA"/>
</dbReference>
<dbReference type="InterPro" id="IPR013320">
    <property type="entry name" value="ConA-like_dom_sf"/>
</dbReference>
<organism evidence="1 2">
    <name type="scientific">Lactiplantibacillus dongliensis</name>
    <dbReference type="NCBI Taxonomy" id="2559919"/>
    <lineage>
        <taxon>Bacteria</taxon>
        <taxon>Bacillati</taxon>
        <taxon>Bacillota</taxon>
        <taxon>Bacilli</taxon>
        <taxon>Lactobacillales</taxon>
        <taxon>Lactobacillaceae</taxon>
        <taxon>Lactiplantibacillus</taxon>
    </lineage>
</organism>
<dbReference type="Proteomes" id="UP001596253">
    <property type="component" value="Unassembled WGS sequence"/>
</dbReference>
<dbReference type="SUPFAM" id="SSF49899">
    <property type="entry name" value="Concanavalin A-like lectins/glucanases"/>
    <property type="match status" value="1"/>
</dbReference>
<dbReference type="InterPro" id="IPR056573">
    <property type="entry name" value="Lectin_L-type_dom"/>
</dbReference>
<dbReference type="RefSeq" id="WP_137641197.1">
    <property type="nucleotide sequence ID" value="NZ_BJDK01000044.1"/>
</dbReference>
<gene>
    <name evidence="1" type="ORF">ACFP3T_00125</name>
</gene>
<name>A0ABW1QZP8_9LACO</name>
<accession>A0ABW1QZP8</accession>
<evidence type="ECO:0000313" key="1">
    <source>
        <dbReference type="EMBL" id="MFC6163094.1"/>
    </source>
</evidence>
<protein>
    <submittedName>
        <fullName evidence="1">L-type lectin-domain containing protein</fullName>
    </submittedName>
</protein>
<comment type="caution">
    <text evidence="1">The sequence shown here is derived from an EMBL/GenBank/DDBJ whole genome shotgun (WGS) entry which is preliminary data.</text>
</comment>
<reference evidence="2" key="1">
    <citation type="journal article" date="2019" name="Int. J. Syst. Evol. Microbiol.">
        <title>The Global Catalogue of Microorganisms (GCM) 10K type strain sequencing project: providing services to taxonomists for standard genome sequencing and annotation.</title>
        <authorList>
            <consortium name="The Broad Institute Genomics Platform"/>
            <consortium name="The Broad Institute Genome Sequencing Center for Infectious Disease"/>
            <person name="Wu L."/>
            <person name="Ma J."/>
        </authorList>
    </citation>
    <scope>NUCLEOTIDE SEQUENCE [LARGE SCALE GENOMIC DNA]</scope>
    <source>
        <strain evidence="2">CCM 8932</strain>
    </source>
</reference>
<evidence type="ECO:0000313" key="2">
    <source>
        <dbReference type="Proteomes" id="UP001596253"/>
    </source>
</evidence>
<sequence>MKPLLGGLLLVGLSGLFLGTMGLSASAEVNQAIRDSAPHGIRLHNIFETANFDGNSAQVSPAPADSDQADIVNITQKQYQLGAIWSKPNFKFDLKKDAKASMWLYFGDRGINAGDGMALVLHNSKDGINARGNDGEALGVWGKDTDNSNPQSVADSAIDKSWALEFDTHGNIEQKFNDAYDFRGPTGMHIAENYPGDSASYVPHGYTDFPLPWFIPTTRYYYSLTHKQSIQNLYLANGQWHHLSLQWEAPKNGSREGSMTYTFDDKDPKTGRIKTNAPQRTAKIDCDKFHSADDKVYWGFTGATGDSYEQAYVIFEGVPDVVDARATLNLKNLTTKQDIKDGAQVTTGDKLQYEYDLKYLSGQQAWSKIQADLPLDAHFKFESGVLTYADGHTQEVTAADIQSNHLKFKFSDDLSINNTRATLTLTGVAENAQPDTVVTVQQVNQAFRGLNQIISVDAPDFHISGQRLVHLLLTGDQISSHQDIERRHNALITGRLFYRLGKWENKAADQITIKLNNQLLTIPDQLKWSWDDSATGNSGKFNLVVPWHYLHNGDNQLSLSVTDQTAQRSNEVHVTMTVPRGALTLSKVATQSAFQPVAVNGQPQHHIGRQADWQVVVDDERGTGSRWQLQAHATQPVDSHQRPLNVDVVFNNGLQDQSLIRDNVIVMDHEATTDDDEQHIAAQWAPKQGVLLNVSSGAVPGDYQTTIHWTLNDVPTTE</sequence>
<proteinExistence type="predicted"/>
<dbReference type="Gene3D" id="2.60.120.200">
    <property type="match status" value="1"/>
</dbReference>
<dbReference type="CDD" id="cd01951">
    <property type="entry name" value="lectin_L-type"/>
    <property type="match status" value="1"/>
</dbReference>